<sequence length="211" mass="22915">MIQRMKTILPAAVLVVLSGAAFADQPPPGGATMSSRDFKAVIEEALHHAYEADAAGAQGDGRGLKKHARKALEKAKEGQRAGHNEQLNDGVYALGDAIEHAEHDTEDAVEHIKRAIMKLSQSADLQMAPRGGFTRDMKRQSPSGGAPGRIAAYSGGYFDDGFADDDWFYDYYDLQSSERASAGTDPASVGRQSYEAEQLYENARTSRLFDF</sequence>
<dbReference type="RefSeq" id="WP_053380079.1">
    <property type="nucleotide sequence ID" value="NZ_CP011801.1"/>
</dbReference>
<feature type="region of interest" description="Disordered" evidence="1">
    <location>
        <begin position="53"/>
        <end position="83"/>
    </location>
</feature>
<dbReference type="Gene3D" id="1.20.120.660">
    <property type="entry name" value="IL-4 antagonist (De novo design) like domain"/>
    <property type="match status" value="1"/>
</dbReference>
<feature type="chain" id="PRO_5005476948" evidence="2">
    <location>
        <begin position="24"/>
        <end position="211"/>
    </location>
</feature>
<evidence type="ECO:0000313" key="3">
    <source>
        <dbReference type="EMBL" id="ALA58991.1"/>
    </source>
</evidence>
<dbReference type="Pfam" id="PF16785">
    <property type="entry name" value="SMBP"/>
    <property type="match status" value="1"/>
</dbReference>
<name>A0A0K2GDG3_NITMO</name>
<reference evidence="3 4" key="1">
    <citation type="journal article" date="2015" name="Proc. Natl. Acad. Sci. U.S.A.">
        <title>Expanded metabolic versatility of ubiquitous nitrite-oxidizing bacteria from the genus Nitrospira.</title>
        <authorList>
            <person name="Koch H."/>
            <person name="Lucker S."/>
            <person name="Albertsen M."/>
            <person name="Kitzinger K."/>
            <person name="Herbold C."/>
            <person name="Spieck E."/>
            <person name="Nielsen P.H."/>
            <person name="Wagner M."/>
            <person name="Daims H."/>
        </authorList>
    </citation>
    <scope>NUCLEOTIDE SEQUENCE [LARGE SCALE GENOMIC DNA]</scope>
    <source>
        <strain evidence="3 4">NSP M-1</strain>
    </source>
</reference>
<dbReference type="PATRIC" id="fig|42253.5.peg.2546"/>
<dbReference type="InterPro" id="IPR031877">
    <property type="entry name" value="SmbP"/>
</dbReference>
<evidence type="ECO:0000313" key="4">
    <source>
        <dbReference type="Proteomes" id="UP000069205"/>
    </source>
</evidence>
<gene>
    <name evidence="3" type="ORF">NITMOv2_2578</name>
</gene>
<keyword evidence="2" id="KW-0732">Signal</keyword>
<dbReference type="Proteomes" id="UP000069205">
    <property type="component" value="Chromosome"/>
</dbReference>
<evidence type="ECO:0000256" key="2">
    <source>
        <dbReference type="SAM" id="SignalP"/>
    </source>
</evidence>
<proteinExistence type="predicted"/>
<evidence type="ECO:0000256" key="1">
    <source>
        <dbReference type="SAM" id="MobiDB-lite"/>
    </source>
</evidence>
<dbReference type="STRING" id="42253.NITMOv2_2578"/>
<protein>
    <submittedName>
        <fullName evidence="3">Uncharacterized protein</fullName>
    </submittedName>
</protein>
<keyword evidence="4" id="KW-1185">Reference proteome</keyword>
<dbReference type="CDD" id="cd13840">
    <property type="entry name" value="SMBP_like"/>
    <property type="match status" value="1"/>
</dbReference>
<dbReference type="AlphaFoldDB" id="A0A0K2GDG3"/>
<dbReference type="GO" id="GO:0046872">
    <property type="term" value="F:metal ion binding"/>
    <property type="evidence" value="ECO:0007669"/>
    <property type="project" value="InterPro"/>
</dbReference>
<feature type="compositionally biased region" description="Basic and acidic residues" evidence="1">
    <location>
        <begin position="70"/>
        <end position="83"/>
    </location>
</feature>
<dbReference type="EMBL" id="CP011801">
    <property type="protein sequence ID" value="ALA58991.1"/>
    <property type="molecule type" value="Genomic_DNA"/>
</dbReference>
<feature type="signal peptide" evidence="2">
    <location>
        <begin position="1"/>
        <end position="23"/>
    </location>
</feature>
<dbReference type="KEGG" id="nmv:NITMOv2_2578"/>
<organism evidence="3 4">
    <name type="scientific">Nitrospira moscoviensis</name>
    <dbReference type="NCBI Taxonomy" id="42253"/>
    <lineage>
        <taxon>Bacteria</taxon>
        <taxon>Pseudomonadati</taxon>
        <taxon>Nitrospirota</taxon>
        <taxon>Nitrospiria</taxon>
        <taxon>Nitrospirales</taxon>
        <taxon>Nitrospiraceae</taxon>
        <taxon>Nitrospira</taxon>
    </lineage>
</organism>
<accession>A0A0K2GDG3</accession>